<feature type="compositionally biased region" description="Basic and acidic residues" evidence="3">
    <location>
        <begin position="282"/>
        <end position="294"/>
    </location>
</feature>
<evidence type="ECO:0000256" key="1">
    <source>
        <dbReference type="ARBA" id="ARBA00022884"/>
    </source>
</evidence>
<feature type="region of interest" description="Disordered" evidence="3">
    <location>
        <begin position="257"/>
        <end position="276"/>
    </location>
</feature>
<protein>
    <recommendedName>
        <fullName evidence="4">RRM domain-containing protein</fullName>
    </recommendedName>
</protein>
<feature type="region of interest" description="Disordered" evidence="3">
    <location>
        <begin position="281"/>
        <end position="358"/>
    </location>
</feature>
<evidence type="ECO:0000313" key="5">
    <source>
        <dbReference type="EMBL" id="KAF5368627.1"/>
    </source>
</evidence>
<dbReference type="PANTHER" id="PTHR23236">
    <property type="entry name" value="EUKARYOTIC TRANSLATION INITIATION FACTOR 4B/4H"/>
    <property type="match status" value="1"/>
</dbReference>
<dbReference type="OrthoDB" id="167718at2759"/>
<feature type="compositionally biased region" description="Basic and acidic residues" evidence="3">
    <location>
        <begin position="87"/>
        <end position="102"/>
    </location>
</feature>
<dbReference type="InterPro" id="IPR000504">
    <property type="entry name" value="RRM_dom"/>
</dbReference>
<keyword evidence="6" id="KW-1185">Reference proteome</keyword>
<dbReference type="PROSITE" id="PS50102">
    <property type="entry name" value="RRM"/>
    <property type="match status" value="1"/>
</dbReference>
<feature type="region of interest" description="Disordered" evidence="3">
    <location>
        <begin position="1"/>
        <end position="170"/>
    </location>
</feature>
<feature type="compositionally biased region" description="Basic and acidic residues" evidence="3">
    <location>
        <begin position="113"/>
        <end position="128"/>
    </location>
</feature>
<dbReference type="SUPFAM" id="SSF54928">
    <property type="entry name" value="RNA-binding domain, RBD"/>
    <property type="match status" value="1"/>
</dbReference>
<dbReference type="PANTHER" id="PTHR23236:SF51">
    <property type="entry name" value="NUCLEOLAR PROTEIN 6"/>
    <property type="match status" value="1"/>
</dbReference>
<name>A0A8H5GPJ8_9AGAR</name>
<dbReference type="Proteomes" id="UP000559256">
    <property type="component" value="Unassembled WGS sequence"/>
</dbReference>
<dbReference type="GO" id="GO:0005730">
    <property type="term" value="C:nucleolus"/>
    <property type="evidence" value="ECO:0007669"/>
    <property type="project" value="TreeGrafter"/>
</dbReference>
<dbReference type="InterPro" id="IPR012677">
    <property type="entry name" value="Nucleotide-bd_a/b_plait_sf"/>
</dbReference>
<dbReference type="GO" id="GO:0019843">
    <property type="term" value="F:rRNA binding"/>
    <property type="evidence" value="ECO:0007669"/>
    <property type="project" value="TreeGrafter"/>
</dbReference>
<dbReference type="InterPro" id="IPR034228">
    <property type="entry name" value="Nop6_RRM"/>
</dbReference>
<organism evidence="5 6">
    <name type="scientific">Tetrapyrgos nigripes</name>
    <dbReference type="NCBI Taxonomy" id="182062"/>
    <lineage>
        <taxon>Eukaryota</taxon>
        <taxon>Fungi</taxon>
        <taxon>Dikarya</taxon>
        <taxon>Basidiomycota</taxon>
        <taxon>Agaricomycotina</taxon>
        <taxon>Agaricomycetes</taxon>
        <taxon>Agaricomycetidae</taxon>
        <taxon>Agaricales</taxon>
        <taxon>Marasmiineae</taxon>
        <taxon>Marasmiaceae</taxon>
        <taxon>Tetrapyrgos</taxon>
    </lineage>
</organism>
<dbReference type="CDD" id="cd12400">
    <property type="entry name" value="RRM_Nop6"/>
    <property type="match status" value="1"/>
</dbReference>
<feature type="compositionally biased region" description="Basic and acidic residues" evidence="3">
    <location>
        <begin position="155"/>
        <end position="170"/>
    </location>
</feature>
<feature type="compositionally biased region" description="Basic residues" evidence="3">
    <location>
        <begin position="331"/>
        <end position="344"/>
    </location>
</feature>
<feature type="compositionally biased region" description="Polar residues" evidence="3">
    <location>
        <begin position="295"/>
        <end position="307"/>
    </location>
</feature>
<dbReference type="Gene3D" id="3.30.70.330">
    <property type="match status" value="1"/>
</dbReference>
<reference evidence="5 6" key="1">
    <citation type="journal article" date="2020" name="ISME J.">
        <title>Uncovering the hidden diversity of litter-decomposition mechanisms in mushroom-forming fungi.</title>
        <authorList>
            <person name="Floudas D."/>
            <person name="Bentzer J."/>
            <person name="Ahren D."/>
            <person name="Johansson T."/>
            <person name="Persson P."/>
            <person name="Tunlid A."/>
        </authorList>
    </citation>
    <scope>NUCLEOTIDE SEQUENCE [LARGE SCALE GENOMIC DNA]</scope>
    <source>
        <strain evidence="5 6">CBS 291.85</strain>
    </source>
</reference>
<comment type="caution">
    <text evidence="5">The sequence shown here is derived from an EMBL/GenBank/DDBJ whole genome shotgun (WGS) entry which is preliminary data.</text>
</comment>
<proteinExistence type="predicted"/>
<dbReference type="GO" id="GO:0042274">
    <property type="term" value="P:ribosomal small subunit biogenesis"/>
    <property type="evidence" value="ECO:0007669"/>
    <property type="project" value="TreeGrafter"/>
</dbReference>
<evidence type="ECO:0000313" key="6">
    <source>
        <dbReference type="Proteomes" id="UP000559256"/>
    </source>
</evidence>
<feature type="compositionally biased region" description="Acidic residues" evidence="3">
    <location>
        <begin position="43"/>
        <end position="77"/>
    </location>
</feature>
<gene>
    <name evidence="5" type="ORF">D9758_002311</name>
</gene>
<dbReference type="Pfam" id="PF00076">
    <property type="entry name" value="RRM_1"/>
    <property type="match status" value="1"/>
</dbReference>
<feature type="compositionally biased region" description="Acidic residues" evidence="3">
    <location>
        <begin position="145"/>
        <end position="154"/>
    </location>
</feature>
<dbReference type="InterPro" id="IPR035979">
    <property type="entry name" value="RBD_domain_sf"/>
</dbReference>
<evidence type="ECO:0000256" key="3">
    <source>
        <dbReference type="SAM" id="MobiDB-lite"/>
    </source>
</evidence>
<dbReference type="EMBL" id="JAACJM010000015">
    <property type="protein sequence ID" value="KAF5368627.1"/>
    <property type="molecule type" value="Genomic_DNA"/>
</dbReference>
<dbReference type="AlphaFoldDB" id="A0A8H5GPJ8"/>
<keyword evidence="1 2" id="KW-0694">RNA-binding</keyword>
<evidence type="ECO:0000259" key="4">
    <source>
        <dbReference type="PROSITE" id="PS50102"/>
    </source>
</evidence>
<evidence type="ECO:0000256" key="2">
    <source>
        <dbReference type="PROSITE-ProRule" id="PRU00176"/>
    </source>
</evidence>
<sequence length="358" mass="39186">MIAFFTRSSSMSSTQKLTKKQKKAIAFRERKSKGPGSNKNANEDDMGGNEVPEMEIQEYGDGESVEMEVEDVEAENDGNEKKKKKNDKNNKNDAKSKSDSISKSKGSVNVLEKPNRKANAKDKDKDGNENAVVSAGKKRKRVDVEGEDGNEDEGNVEKLDGKPSKKKKSVDDKSRYILFVGNLKYTTSVEAIQSHFSACDPPPTVRLLTPKVTSSTKTVAKSKGCAFLEFSHPHALQQALKLHHSQLDGRSINVELTAGGGGNSESRLKKVKERNSKLIGQRTEKIGKKKKEDSGTSSHPQRFSATSGVEEAPDTKRTWSIGDAMDEKTHRGGKKHARPSKKSKSKDWGTGVNAIPVG</sequence>
<accession>A0A8H5GPJ8</accession>
<feature type="domain" description="RRM" evidence="4">
    <location>
        <begin position="176"/>
        <end position="259"/>
    </location>
</feature>
<dbReference type="SMART" id="SM00360">
    <property type="entry name" value="RRM"/>
    <property type="match status" value="1"/>
</dbReference>
<feature type="compositionally biased region" description="Basic residues" evidence="3">
    <location>
        <begin position="17"/>
        <end position="33"/>
    </location>
</feature>